<organism evidence="6 7">
    <name type="scientific">Paenibacillus graminis</name>
    <dbReference type="NCBI Taxonomy" id="189425"/>
    <lineage>
        <taxon>Bacteria</taxon>
        <taxon>Bacillati</taxon>
        <taxon>Bacillota</taxon>
        <taxon>Bacilli</taxon>
        <taxon>Bacillales</taxon>
        <taxon>Paenibacillaceae</taxon>
        <taxon>Paenibacillus</taxon>
    </lineage>
</organism>
<keyword evidence="7" id="KW-1185">Reference proteome</keyword>
<comment type="similarity">
    <text evidence="1">Belongs to the ParA family.</text>
</comment>
<dbReference type="Proteomes" id="UP000029500">
    <property type="component" value="Chromosome"/>
</dbReference>
<dbReference type="OrthoDB" id="9815116at2"/>
<evidence type="ECO:0000256" key="4">
    <source>
        <dbReference type="ARBA" id="ARBA00071824"/>
    </source>
</evidence>
<dbReference type="Pfam" id="PF13614">
    <property type="entry name" value="AAA_31"/>
    <property type="match status" value="1"/>
</dbReference>
<dbReference type="Gene3D" id="3.40.50.300">
    <property type="entry name" value="P-loop containing nucleotide triphosphate hydrolases"/>
    <property type="match status" value="1"/>
</dbReference>
<dbReference type="AlphaFoldDB" id="A0A089MAC8"/>
<evidence type="ECO:0000256" key="1">
    <source>
        <dbReference type="ARBA" id="ARBA00006976"/>
    </source>
</evidence>
<dbReference type="STRING" id="189425.PGRAT_23230"/>
<dbReference type="InterPro" id="IPR050678">
    <property type="entry name" value="DNA_Partitioning_ATPase"/>
</dbReference>
<feature type="domain" description="AAA" evidence="5">
    <location>
        <begin position="5"/>
        <end position="185"/>
    </location>
</feature>
<evidence type="ECO:0000313" key="7">
    <source>
        <dbReference type="Proteomes" id="UP000029500"/>
    </source>
</evidence>
<proteinExistence type="inferred from homology"/>
<dbReference type="KEGG" id="pgm:PGRAT_23230"/>
<evidence type="ECO:0000256" key="3">
    <source>
        <dbReference type="ARBA" id="ARBA00062323"/>
    </source>
</evidence>
<dbReference type="InterPro" id="IPR027417">
    <property type="entry name" value="P-loop_NTPase"/>
</dbReference>
<evidence type="ECO:0000313" key="6">
    <source>
        <dbReference type="EMBL" id="AIQ70237.1"/>
    </source>
</evidence>
<dbReference type="InterPro" id="IPR025669">
    <property type="entry name" value="AAA_dom"/>
</dbReference>
<dbReference type="eggNOG" id="COG1192">
    <property type="taxonomic scope" value="Bacteria"/>
</dbReference>
<sequence>MTQTTVITIANQKGGTGKTTTAYNLACALSDEDKKVLLVDFDPQGNLSMCFGIENPDQLKFSMFNIMNALMSDEPLPAPDEYIHNHGNIDLIPSNIELSVAEINLRDELGGEKTLTTLLESMKQRYDYIIIDTNPSLGLLTINALAASDSVLIPVNPQLWSATGLTQLLKIIIKVKKRINPRISIAGILMTMCDTRTNLYKEAYKLVQDYYGEIIRIFTSQIPLSVKVGEANFYSQSLMTYLPKSKVTAAYQNLAKELMQHEYAQAKNHS</sequence>
<dbReference type="PANTHER" id="PTHR13696">
    <property type="entry name" value="P-LOOP CONTAINING NUCLEOSIDE TRIPHOSPHATE HYDROLASE"/>
    <property type="match status" value="1"/>
</dbReference>
<name>A0A089MAC8_9BACL</name>
<evidence type="ECO:0000256" key="2">
    <source>
        <dbReference type="ARBA" id="ARBA00049360"/>
    </source>
</evidence>
<comment type="subunit">
    <text evidence="3">Dimerizes in the presence of ATP but not ADP; ATP-binding is required for double-stranded (ds)DNA-binding. Interacts with DnaA.</text>
</comment>
<protein>
    <recommendedName>
        <fullName evidence="4">Sporulation initiation inhibitor protein Soj</fullName>
    </recommendedName>
</protein>
<dbReference type="HOGENOM" id="CLU_037612_1_4_9"/>
<gene>
    <name evidence="6" type="ORF">PGRAT_23230</name>
</gene>
<dbReference type="SUPFAM" id="SSF52540">
    <property type="entry name" value="P-loop containing nucleoside triphosphate hydrolases"/>
    <property type="match status" value="1"/>
</dbReference>
<dbReference type="CDD" id="cd02042">
    <property type="entry name" value="ParAB_family"/>
    <property type="match status" value="1"/>
</dbReference>
<dbReference type="FunFam" id="3.40.50.300:FF:000285">
    <property type="entry name" value="Sporulation initiation inhibitor Soj"/>
    <property type="match status" value="1"/>
</dbReference>
<comment type="catalytic activity">
    <reaction evidence="2">
        <text>ATP + H2O = ADP + phosphate + H(+)</text>
        <dbReference type="Rhea" id="RHEA:13065"/>
        <dbReference type="ChEBI" id="CHEBI:15377"/>
        <dbReference type="ChEBI" id="CHEBI:15378"/>
        <dbReference type="ChEBI" id="CHEBI:30616"/>
        <dbReference type="ChEBI" id="CHEBI:43474"/>
        <dbReference type="ChEBI" id="CHEBI:456216"/>
    </reaction>
</comment>
<dbReference type="EMBL" id="CP009287">
    <property type="protein sequence ID" value="AIQ70237.1"/>
    <property type="molecule type" value="Genomic_DNA"/>
</dbReference>
<reference evidence="6 7" key="1">
    <citation type="submission" date="2014-08" db="EMBL/GenBank/DDBJ databases">
        <title>Comparative genomics of the Paenibacillus odorifer group.</title>
        <authorList>
            <person name="den Bakker H.C."/>
            <person name="Tsai Y.-C."/>
            <person name="Martin N."/>
            <person name="Korlach J."/>
            <person name="Wiedmann M."/>
        </authorList>
    </citation>
    <scope>NUCLEOTIDE SEQUENCE [LARGE SCALE GENOMIC DNA]</scope>
    <source>
        <strain evidence="6 7">DSM 15220</strain>
    </source>
</reference>
<accession>A0A089MAC8</accession>
<dbReference type="RefSeq" id="WP_025705825.1">
    <property type="nucleotide sequence ID" value="NZ_CP009287.1"/>
</dbReference>
<dbReference type="PANTHER" id="PTHR13696:SF99">
    <property type="entry name" value="COBYRINIC ACID AC-DIAMIDE SYNTHASE"/>
    <property type="match status" value="1"/>
</dbReference>
<evidence type="ECO:0000259" key="5">
    <source>
        <dbReference type="Pfam" id="PF13614"/>
    </source>
</evidence>